<dbReference type="RefSeq" id="WP_114498432.1">
    <property type="nucleotide sequence ID" value="NZ_QPJW01000012.1"/>
</dbReference>
<evidence type="ECO:0000256" key="2">
    <source>
        <dbReference type="ARBA" id="ARBA00034301"/>
    </source>
</evidence>
<sequence>MNEHNRRRGAALINEVNQTEVPYGTLAIWFLGQESVIIKGDGVTVYIDPYVSDYLDKNGPERSYPAPIVPEDIVGADLCLITHEHEDHMDAGTLPAFHKQNSKAPFMAPACCKGPLITMGVKEPLILVADDSRETELFSKLQISVIPAAHEQLEQDAEGHYRSVGYVLKLNGVTLYHAGDTVVYPGLIERLRAFKPDVAMLPINGRDFFRRERGIVGNMNYREAAELAVSIGAETAIPLHYDVFAGNAEKPGYFVDYMYEHFPEQKVHVMARGERFVYVSGQAFMNRP</sequence>
<organism evidence="5 6">
    <name type="scientific">Fontibacillus phaseoli</name>
    <dbReference type="NCBI Taxonomy" id="1416533"/>
    <lineage>
        <taxon>Bacteria</taxon>
        <taxon>Bacillati</taxon>
        <taxon>Bacillota</taxon>
        <taxon>Bacilli</taxon>
        <taxon>Bacillales</taxon>
        <taxon>Paenibacillaceae</taxon>
        <taxon>Fontibacillus</taxon>
    </lineage>
</organism>
<comment type="catalytic activity">
    <reaction evidence="1">
        <text>3',5'-cyclic CMP + H2O = CMP + H(+)</text>
        <dbReference type="Rhea" id="RHEA:72675"/>
        <dbReference type="ChEBI" id="CHEBI:15377"/>
        <dbReference type="ChEBI" id="CHEBI:15378"/>
        <dbReference type="ChEBI" id="CHEBI:58003"/>
        <dbReference type="ChEBI" id="CHEBI:60377"/>
    </reaction>
    <physiologicalReaction direction="left-to-right" evidence="1">
        <dbReference type="Rhea" id="RHEA:72676"/>
    </physiologicalReaction>
</comment>
<proteinExistence type="predicted"/>
<comment type="caution">
    <text evidence="5">The sequence shown here is derived from an EMBL/GenBank/DDBJ whole genome shotgun (WGS) entry which is preliminary data.</text>
</comment>
<dbReference type="InterPro" id="IPR036866">
    <property type="entry name" value="RibonucZ/Hydroxyglut_hydro"/>
</dbReference>
<protein>
    <submittedName>
        <fullName evidence="5">L-ascorbate metabolism protein UlaG (Beta-lactamase superfamily)</fullName>
    </submittedName>
</protein>
<feature type="domain" description="Metallo-beta-lactamase" evidence="4">
    <location>
        <begin position="45"/>
        <end position="241"/>
    </location>
</feature>
<evidence type="ECO:0000256" key="1">
    <source>
        <dbReference type="ARBA" id="ARBA00034221"/>
    </source>
</evidence>
<comment type="catalytic activity">
    <reaction evidence="3">
        <text>3',5'-cyclic UMP + H2O = UMP + H(+)</text>
        <dbReference type="Rhea" id="RHEA:70575"/>
        <dbReference type="ChEBI" id="CHEBI:15377"/>
        <dbReference type="ChEBI" id="CHEBI:15378"/>
        <dbReference type="ChEBI" id="CHEBI:57865"/>
        <dbReference type="ChEBI" id="CHEBI:184387"/>
    </reaction>
    <physiologicalReaction direction="left-to-right" evidence="3">
        <dbReference type="Rhea" id="RHEA:70576"/>
    </physiologicalReaction>
</comment>
<dbReference type="AlphaFoldDB" id="A0A369B4L0"/>
<reference evidence="5 6" key="1">
    <citation type="submission" date="2018-07" db="EMBL/GenBank/DDBJ databases">
        <title>Genomic Encyclopedia of Type Strains, Phase III (KMG-III): the genomes of soil and plant-associated and newly described type strains.</title>
        <authorList>
            <person name="Whitman W."/>
        </authorList>
    </citation>
    <scope>NUCLEOTIDE SEQUENCE [LARGE SCALE GENOMIC DNA]</scope>
    <source>
        <strain evidence="5 6">CECT 8333</strain>
    </source>
</reference>
<dbReference type="InterPro" id="IPR001279">
    <property type="entry name" value="Metallo-B-lactamas"/>
</dbReference>
<dbReference type="Gene3D" id="3.60.15.10">
    <property type="entry name" value="Ribonuclease Z/Hydroxyacylglutathione hydrolase-like"/>
    <property type="match status" value="1"/>
</dbReference>
<dbReference type="EMBL" id="QPJW01000012">
    <property type="protein sequence ID" value="RCX16492.1"/>
    <property type="molecule type" value="Genomic_DNA"/>
</dbReference>
<dbReference type="InterPro" id="IPR050114">
    <property type="entry name" value="UPF0173_UPF0282_UlaG_hydrolase"/>
</dbReference>
<evidence type="ECO:0000256" key="3">
    <source>
        <dbReference type="ARBA" id="ARBA00048505"/>
    </source>
</evidence>
<evidence type="ECO:0000259" key="4">
    <source>
        <dbReference type="Pfam" id="PF12706"/>
    </source>
</evidence>
<dbReference type="Proteomes" id="UP000253090">
    <property type="component" value="Unassembled WGS sequence"/>
</dbReference>
<dbReference type="SUPFAM" id="SSF56281">
    <property type="entry name" value="Metallo-hydrolase/oxidoreductase"/>
    <property type="match status" value="1"/>
</dbReference>
<name>A0A369B4L0_9BACL</name>
<dbReference type="PANTHER" id="PTHR43546">
    <property type="entry name" value="UPF0173 METAL-DEPENDENT HYDROLASE MJ1163-RELATED"/>
    <property type="match status" value="1"/>
</dbReference>
<comment type="function">
    <text evidence="2">Counteracts the endogenous Pycsar antiviral defense system. Phosphodiesterase that enables metal-dependent hydrolysis of host cyclic nucleotide Pycsar defense signals such as cCMP and cUMP.</text>
</comment>
<dbReference type="OrthoDB" id="9800061at2"/>
<evidence type="ECO:0000313" key="5">
    <source>
        <dbReference type="EMBL" id="RCX16492.1"/>
    </source>
</evidence>
<dbReference type="Pfam" id="PF12706">
    <property type="entry name" value="Lactamase_B_2"/>
    <property type="match status" value="1"/>
</dbReference>
<keyword evidence="6" id="KW-1185">Reference proteome</keyword>
<accession>A0A369B4L0</accession>
<gene>
    <name evidence="5" type="ORF">DFP94_112112</name>
</gene>
<evidence type="ECO:0000313" key="6">
    <source>
        <dbReference type="Proteomes" id="UP000253090"/>
    </source>
</evidence>